<name>A0A2I4E2V0_JUGRE</name>
<dbReference type="KEGG" id="jre:108985755"/>
<evidence type="ECO:0000313" key="5">
    <source>
        <dbReference type="RefSeq" id="XP_018813722.1"/>
    </source>
</evidence>
<dbReference type="InterPro" id="IPR012677">
    <property type="entry name" value="Nucleotide-bd_a/b_plait_sf"/>
</dbReference>
<dbReference type="InterPro" id="IPR000504">
    <property type="entry name" value="RRM_dom"/>
</dbReference>
<dbReference type="PROSITE" id="PS50102">
    <property type="entry name" value="RRM"/>
    <property type="match status" value="1"/>
</dbReference>
<organism evidence="4 5">
    <name type="scientific">Juglans regia</name>
    <name type="common">English walnut</name>
    <dbReference type="NCBI Taxonomy" id="51240"/>
    <lineage>
        <taxon>Eukaryota</taxon>
        <taxon>Viridiplantae</taxon>
        <taxon>Streptophyta</taxon>
        <taxon>Embryophyta</taxon>
        <taxon>Tracheophyta</taxon>
        <taxon>Spermatophyta</taxon>
        <taxon>Magnoliopsida</taxon>
        <taxon>eudicotyledons</taxon>
        <taxon>Gunneridae</taxon>
        <taxon>Pentapetalae</taxon>
        <taxon>rosids</taxon>
        <taxon>fabids</taxon>
        <taxon>Fagales</taxon>
        <taxon>Juglandaceae</taxon>
        <taxon>Juglans</taxon>
    </lineage>
</organism>
<dbReference type="SUPFAM" id="SSF54928">
    <property type="entry name" value="RNA-binding domain, RBD"/>
    <property type="match status" value="1"/>
</dbReference>
<proteinExistence type="predicted"/>
<dbReference type="InParanoid" id="A0A2I4E2V0"/>
<evidence type="ECO:0000259" key="3">
    <source>
        <dbReference type="PROSITE" id="PS50102"/>
    </source>
</evidence>
<evidence type="ECO:0000256" key="2">
    <source>
        <dbReference type="SAM" id="MobiDB-lite"/>
    </source>
</evidence>
<gene>
    <name evidence="5" type="primary">LOC108985755</name>
</gene>
<dbReference type="InterPro" id="IPR035979">
    <property type="entry name" value="RBD_domain_sf"/>
</dbReference>
<feature type="domain" description="RRM" evidence="3">
    <location>
        <begin position="33"/>
        <end position="109"/>
    </location>
</feature>
<evidence type="ECO:0000313" key="4">
    <source>
        <dbReference type="Proteomes" id="UP000235220"/>
    </source>
</evidence>
<dbReference type="AlphaFoldDB" id="A0A2I4E2V0"/>
<dbReference type="Proteomes" id="UP000235220">
    <property type="component" value="Chromosome 12"/>
</dbReference>
<dbReference type="Pfam" id="PF00076">
    <property type="entry name" value="RRM_1"/>
    <property type="match status" value="1"/>
</dbReference>
<dbReference type="GO" id="GO:0003723">
    <property type="term" value="F:RNA binding"/>
    <property type="evidence" value="ECO:0007669"/>
    <property type="project" value="UniProtKB-UniRule"/>
</dbReference>
<accession>A0A2I4E2V0</accession>
<reference evidence="5" key="1">
    <citation type="submission" date="2025-08" db="UniProtKB">
        <authorList>
            <consortium name="RefSeq"/>
        </authorList>
    </citation>
    <scope>IDENTIFICATION</scope>
    <source>
        <tissue evidence="5">Leaves</tissue>
    </source>
</reference>
<feature type="region of interest" description="Disordered" evidence="2">
    <location>
        <begin position="1"/>
        <end position="24"/>
    </location>
</feature>
<dbReference type="Gene3D" id="3.30.70.330">
    <property type="match status" value="1"/>
</dbReference>
<dbReference type="RefSeq" id="XP_018813722.1">
    <property type="nucleotide sequence ID" value="XM_018958177.2"/>
</dbReference>
<keyword evidence="1" id="KW-0694">RNA-binding</keyword>
<evidence type="ECO:0000256" key="1">
    <source>
        <dbReference type="PROSITE-ProRule" id="PRU00176"/>
    </source>
</evidence>
<dbReference type="GeneID" id="108985755"/>
<sequence>MAQVHDDQEDQAVQPPVSNGVVSNGVDRPYRQTFLYVENLDQKVSNAHLYDLFIYVGMLDSVWVERDLSSGSSLGYGYVKYCHNQDDFISVARSWASESRIAPKTISST</sequence>
<protein>
    <submittedName>
        <fullName evidence="5">Polyadenylate-binding protein, cytoplasmic and nuclear-like</fullName>
    </submittedName>
</protein>
<dbReference type="STRING" id="51240.A0A2I4E2V0"/>
<keyword evidence="4" id="KW-1185">Reference proteome</keyword>